<protein>
    <submittedName>
        <fullName evidence="1">Uncharacterized protein</fullName>
    </submittedName>
</protein>
<evidence type="ECO:0000313" key="2">
    <source>
        <dbReference type="Proteomes" id="UP001224325"/>
    </source>
</evidence>
<sequence length="100" mass="10667">MKRIIGILGVAVIAVAMFFATTNVKDSKDINSVNLMSITIANAQGGESNPPTTYSRYIKQTLWKFNKEGNPCCSYVSCTPFTTTDPNLGVASCSATSCSC</sequence>
<organism evidence="1 2">
    <name type="scientific">Mariniflexile litorale</name>
    <dbReference type="NCBI Taxonomy" id="3045158"/>
    <lineage>
        <taxon>Bacteria</taxon>
        <taxon>Pseudomonadati</taxon>
        <taxon>Bacteroidota</taxon>
        <taxon>Flavobacteriia</taxon>
        <taxon>Flavobacteriales</taxon>
        <taxon>Flavobacteriaceae</taxon>
        <taxon>Mariniflexile</taxon>
    </lineage>
</organism>
<evidence type="ECO:0000313" key="1">
    <source>
        <dbReference type="EMBL" id="XBL15005.1"/>
    </source>
</evidence>
<dbReference type="KEGG" id="mlil:QLS71_003065"/>
<gene>
    <name evidence="1" type="ORF">QLS71_003065</name>
</gene>
<dbReference type="AlphaFoldDB" id="A0AAU7EI30"/>
<dbReference type="Proteomes" id="UP001224325">
    <property type="component" value="Chromosome"/>
</dbReference>
<reference evidence="1" key="1">
    <citation type="submission" date="2024-04" db="EMBL/GenBank/DDBJ databases">
        <title>Mariniflexile litorale, isolated from the shallow sediments of the Sea of Japan.</title>
        <authorList>
            <person name="Romanenko L."/>
            <person name="Isaeva M."/>
        </authorList>
    </citation>
    <scope>NUCLEOTIDE SEQUENCE [LARGE SCALE GENOMIC DNA]</scope>
    <source>
        <strain evidence="1">KMM 9835</strain>
    </source>
</reference>
<dbReference type="EMBL" id="CP155618">
    <property type="protein sequence ID" value="XBL15005.1"/>
    <property type="molecule type" value="Genomic_DNA"/>
</dbReference>
<proteinExistence type="predicted"/>
<accession>A0AAU7EI30</accession>
<name>A0AAU7EI30_9FLAO</name>
<dbReference type="RefSeq" id="WP_308990449.1">
    <property type="nucleotide sequence ID" value="NZ_CP155618.1"/>
</dbReference>
<keyword evidence="2" id="KW-1185">Reference proteome</keyword>